<comment type="caution">
    <text evidence="2">The sequence shown here is derived from an EMBL/GenBank/DDBJ whole genome shotgun (WGS) entry which is preliminary data.</text>
</comment>
<keyword evidence="1" id="KW-0812">Transmembrane</keyword>
<evidence type="ECO:0000256" key="1">
    <source>
        <dbReference type="SAM" id="Phobius"/>
    </source>
</evidence>
<gene>
    <name evidence="2" type="ORF">F955_02857</name>
</gene>
<dbReference type="AlphaFoldDB" id="N9AHZ0"/>
<organism evidence="2 3">
    <name type="scientific">Acinetobacter schindleri CIP 107287</name>
    <dbReference type="NCBI Taxonomy" id="1217988"/>
    <lineage>
        <taxon>Bacteria</taxon>
        <taxon>Pseudomonadati</taxon>
        <taxon>Pseudomonadota</taxon>
        <taxon>Gammaproteobacteria</taxon>
        <taxon>Moraxellales</taxon>
        <taxon>Moraxellaceae</taxon>
        <taxon>Acinetobacter</taxon>
    </lineage>
</organism>
<proteinExistence type="predicted"/>
<dbReference type="RefSeq" id="WP_004895633.1">
    <property type="nucleotide sequence ID" value="NZ_KB849578.1"/>
</dbReference>
<dbReference type="EMBL" id="APPQ01000031">
    <property type="protein sequence ID" value="ENV43310.1"/>
    <property type="molecule type" value="Genomic_DNA"/>
</dbReference>
<keyword evidence="1" id="KW-1133">Transmembrane helix</keyword>
<accession>N9AHZ0</accession>
<feature type="transmembrane region" description="Helical" evidence="1">
    <location>
        <begin position="104"/>
        <end position="127"/>
    </location>
</feature>
<protein>
    <submittedName>
        <fullName evidence="2">Uncharacterized protein</fullName>
    </submittedName>
</protein>
<evidence type="ECO:0000313" key="2">
    <source>
        <dbReference type="EMBL" id="ENV43310.1"/>
    </source>
</evidence>
<sequence>MNKNEADEIVEKGLSRLNLKAENDAKRRAKTLNVPYMDKDELNKLVDRGLLRLSRKSEIQAKEKANEEYRKLIIGGACVLLFVVLYCLDAWIRIQDEGDYTRMAWGILGVFVVSILFCWYKCFTNFFGGQSRTKNSELAIRYMCFAVIGCVLMYLYIGFARVNFGVFV</sequence>
<dbReference type="Proteomes" id="UP000018440">
    <property type="component" value="Unassembled WGS sequence"/>
</dbReference>
<name>N9AHZ0_9GAMM</name>
<keyword evidence="1" id="KW-0472">Membrane</keyword>
<feature type="transmembrane region" description="Helical" evidence="1">
    <location>
        <begin position="72"/>
        <end position="92"/>
    </location>
</feature>
<feature type="transmembrane region" description="Helical" evidence="1">
    <location>
        <begin position="139"/>
        <end position="159"/>
    </location>
</feature>
<dbReference type="HOGENOM" id="CLU_1583049_0_0_6"/>
<reference evidence="2 3" key="1">
    <citation type="submission" date="2013-02" db="EMBL/GenBank/DDBJ databases">
        <title>The Genome Sequence of Acinetobacter schindleri CIP 107287.</title>
        <authorList>
            <consortium name="The Broad Institute Genome Sequencing Platform"/>
            <consortium name="The Broad Institute Genome Sequencing Center for Infectious Disease"/>
            <person name="Cerqueira G."/>
            <person name="Feldgarden M."/>
            <person name="Courvalin P."/>
            <person name="Perichon B."/>
            <person name="Grillot-Courvalin C."/>
            <person name="Clermont D."/>
            <person name="Rocha E."/>
            <person name="Yoon E.-J."/>
            <person name="Nemec A."/>
            <person name="Walker B."/>
            <person name="Young S.K."/>
            <person name="Zeng Q."/>
            <person name="Gargeya S."/>
            <person name="Fitzgerald M."/>
            <person name="Haas B."/>
            <person name="Abouelleil A."/>
            <person name="Alvarado L."/>
            <person name="Arachchi H.M."/>
            <person name="Berlin A.M."/>
            <person name="Chapman S.B."/>
            <person name="Dewar J."/>
            <person name="Goldberg J."/>
            <person name="Griggs A."/>
            <person name="Gujja S."/>
            <person name="Hansen M."/>
            <person name="Howarth C."/>
            <person name="Imamovic A."/>
            <person name="Larimer J."/>
            <person name="McCowan C."/>
            <person name="Murphy C."/>
            <person name="Neiman D."/>
            <person name="Pearson M."/>
            <person name="Priest M."/>
            <person name="Roberts A."/>
            <person name="Saif S."/>
            <person name="Shea T."/>
            <person name="Sisk P."/>
            <person name="Sykes S."/>
            <person name="Wortman J."/>
            <person name="Nusbaum C."/>
            <person name="Birren B."/>
        </authorList>
    </citation>
    <scope>NUCLEOTIDE SEQUENCE [LARGE SCALE GENOMIC DNA]</scope>
    <source>
        <strain evidence="2 3">CIP 107287</strain>
    </source>
</reference>
<evidence type="ECO:0000313" key="3">
    <source>
        <dbReference type="Proteomes" id="UP000018440"/>
    </source>
</evidence>